<dbReference type="Gene3D" id="1.25.10.10">
    <property type="entry name" value="Leucine-rich Repeat Variant"/>
    <property type="match status" value="1"/>
</dbReference>
<keyword evidence="1" id="KW-0812">Transmembrane</keyword>
<dbReference type="Proteomes" id="UP000198384">
    <property type="component" value="Unassembled WGS sequence"/>
</dbReference>
<evidence type="ECO:0000313" key="3">
    <source>
        <dbReference type="Proteomes" id="UP000198384"/>
    </source>
</evidence>
<evidence type="ECO:0000313" key="2">
    <source>
        <dbReference type="EMBL" id="SNR33984.1"/>
    </source>
</evidence>
<dbReference type="AlphaFoldDB" id="A0A238VIH6"/>
<dbReference type="EMBL" id="FZNT01000001">
    <property type="protein sequence ID" value="SNR33984.1"/>
    <property type="molecule type" value="Genomic_DNA"/>
</dbReference>
<gene>
    <name evidence="2" type="ORF">SAMN06265371_101471</name>
</gene>
<name>A0A238VIH6_9FLAO</name>
<feature type="transmembrane region" description="Helical" evidence="1">
    <location>
        <begin position="20"/>
        <end position="39"/>
    </location>
</feature>
<keyword evidence="1" id="KW-1133">Transmembrane helix</keyword>
<accession>A0A238VIH6</accession>
<evidence type="ECO:0000256" key="1">
    <source>
        <dbReference type="SAM" id="Phobius"/>
    </source>
</evidence>
<dbReference type="SUPFAM" id="SSF48371">
    <property type="entry name" value="ARM repeat"/>
    <property type="match status" value="1"/>
</dbReference>
<proteinExistence type="predicted"/>
<evidence type="ECO:0008006" key="4">
    <source>
        <dbReference type="Google" id="ProtNLM"/>
    </source>
</evidence>
<keyword evidence="3" id="KW-1185">Reference proteome</keyword>
<dbReference type="OrthoDB" id="1454284at2"/>
<organism evidence="2 3">
    <name type="scientific">Lutibacter agarilyticus</name>
    <dbReference type="NCBI Taxonomy" id="1109740"/>
    <lineage>
        <taxon>Bacteria</taxon>
        <taxon>Pseudomonadati</taxon>
        <taxon>Bacteroidota</taxon>
        <taxon>Flavobacteriia</taxon>
        <taxon>Flavobacteriales</taxon>
        <taxon>Flavobacteriaceae</taxon>
        <taxon>Lutibacter</taxon>
    </lineage>
</organism>
<keyword evidence="1" id="KW-0472">Membrane</keyword>
<sequence>MNDYQNILEYFNQLPTLVKVVWVISIALFTLILGLIAYLKILRINLRRNEIKRIKYQEIYEEHLINYLYAGDNIDEISTEQREFINKMKKDISIEFNRNILVAVMTKLVNDISGEVATAIYKLYTETGLIDYSLQKLKARKWEIIASGIYELTQFEVKHVYKEIEKLIKHPHKEVRNQAQLYLVNLFQFKGLKFLNDLEYQLSEWNQIQLLEILQKFDNQEITDITIWLKSTNISVVEFALKLAKVYNQFESKETLLELLRHDNKELKVQTINVLTYFYDTECKTYLKSNFHQSSESEQIAFFKLLENVAENSDEDFVIENISHPNFKIKLAALKILKDINPDKFNYLEIAKNNTDAKRIIEFIEHN</sequence>
<dbReference type="InterPro" id="IPR016024">
    <property type="entry name" value="ARM-type_fold"/>
</dbReference>
<protein>
    <recommendedName>
        <fullName evidence="4">HEAT repeat-containing protein</fullName>
    </recommendedName>
</protein>
<dbReference type="InterPro" id="IPR011989">
    <property type="entry name" value="ARM-like"/>
</dbReference>
<reference evidence="2 3" key="1">
    <citation type="submission" date="2017-06" db="EMBL/GenBank/DDBJ databases">
        <authorList>
            <person name="Kim H.J."/>
            <person name="Triplett B.A."/>
        </authorList>
    </citation>
    <scope>NUCLEOTIDE SEQUENCE [LARGE SCALE GENOMIC DNA]</scope>
    <source>
        <strain evidence="2 3">DSM 29150</strain>
    </source>
</reference>
<dbReference type="RefSeq" id="WP_089380112.1">
    <property type="nucleotide sequence ID" value="NZ_FZNT01000001.1"/>
</dbReference>